<dbReference type="EMBL" id="CP046996">
    <property type="protein sequence ID" value="QGZ99972.1"/>
    <property type="molecule type" value="Genomic_DNA"/>
</dbReference>
<name>A0A857DGN2_9FIRM</name>
<evidence type="ECO:0000313" key="3">
    <source>
        <dbReference type="Proteomes" id="UP000430508"/>
    </source>
</evidence>
<feature type="compositionally biased region" description="Basic and acidic residues" evidence="1">
    <location>
        <begin position="29"/>
        <end position="40"/>
    </location>
</feature>
<evidence type="ECO:0000256" key="1">
    <source>
        <dbReference type="SAM" id="MobiDB-lite"/>
    </source>
</evidence>
<feature type="region of interest" description="Disordered" evidence="1">
    <location>
        <begin position="29"/>
        <end position="60"/>
    </location>
</feature>
<dbReference type="AlphaFoldDB" id="A0A857DGN2"/>
<evidence type="ECO:0000313" key="2">
    <source>
        <dbReference type="EMBL" id="QGZ99972.1"/>
    </source>
</evidence>
<protein>
    <submittedName>
        <fullName evidence="2">Uncharacterized protein</fullName>
    </submittedName>
</protein>
<reference evidence="2 3" key="1">
    <citation type="submission" date="2019-12" db="EMBL/GenBank/DDBJ databases">
        <title>Sequence classification of anaerobic respiratory reductive dehalogenases: First we see many, then we see few.</title>
        <authorList>
            <person name="Molenda O."/>
            <person name="Puentes Jacome L.A."/>
            <person name="Cao X."/>
            <person name="Nesbo C.L."/>
            <person name="Tang S."/>
            <person name="Morson N."/>
            <person name="Patron J."/>
            <person name="Lomheim L."/>
            <person name="Wishart D.S."/>
            <person name="Edwards E.A."/>
        </authorList>
    </citation>
    <scope>NUCLEOTIDE SEQUENCE [LARGE SCALE GENOMIC DNA]</scope>
    <source>
        <strain evidence="2 3">12DCA</strain>
    </source>
</reference>
<sequence>MARPKVPEELKKQRHREYMQKYMVEYRKRQKEQSFSEAIKKTSSPAPRHPSVVDISERQV</sequence>
<dbReference type="RefSeq" id="WP_068883500.1">
    <property type="nucleotide sequence ID" value="NZ_CP046996.1"/>
</dbReference>
<accession>A0A857DGN2</accession>
<proteinExistence type="predicted"/>
<organism evidence="2 3">
    <name type="scientific">Dehalobacter restrictus</name>
    <dbReference type="NCBI Taxonomy" id="55583"/>
    <lineage>
        <taxon>Bacteria</taxon>
        <taxon>Bacillati</taxon>
        <taxon>Bacillota</taxon>
        <taxon>Clostridia</taxon>
        <taxon>Eubacteriales</taxon>
        <taxon>Desulfitobacteriaceae</taxon>
        <taxon>Dehalobacter</taxon>
    </lineage>
</organism>
<dbReference type="Proteomes" id="UP000430508">
    <property type="component" value="Chromosome"/>
</dbReference>
<gene>
    <name evidence="2" type="ORF">GQ588_04585</name>
</gene>